<sequence>MASETRYIAIEGPIGVGKTSLARLLGDAFQAHTVLEVAEKNPFLEDFYRDPVRYAFQAQIFFLLSRFRQQEELVQHQLFQQTTVCDYLFVKDRIFASVTLDDKELKLYDEVYQLLEPRVPKPDLVIYLQAELEVLLRRIRSRSREYERGIAVEYVEAVSRTYNEFFFHYRETPLLVINTSEIDFVNQTEDLQDLIAKIHKMKKGTEYDIPLGSR</sequence>
<dbReference type="SUPFAM" id="SSF52540">
    <property type="entry name" value="P-loop containing nucleoside triphosphate hydrolases"/>
    <property type="match status" value="1"/>
</dbReference>
<dbReference type="CDD" id="cd01673">
    <property type="entry name" value="dNK"/>
    <property type="match status" value="1"/>
</dbReference>
<keyword evidence="2" id="KW-0067">ATP-binding</keyword>
<dbReference type="InterPro" id="IPR031314">
    <property type="entry name" value="DNK_dom"/>
</dbReference>
<dbReference type="AlphaFoldDB" id="A0A932GQX7"/>
<dbReference type="PIRSF" id="PIRSF000705">
    <property type="entry name" value="DNK"/>
    <property type="match status" value="1"/>
</dbReference>
<dbReference type="GO" id="GO:0005524">
    <property type="term" value="F:ATP binding"/>
    <property type="evidence" value="ECO:0007669"/>
    <property type="project" value="UniProtKB-KW"/>
</dbReference>
<feature type="domain" description="Deoxynucleoside kinase" evidence="3">
    <location>
        <begin position="8"/>
        <end position="200"/>
    </location>
</feature>
<keyword evidence="2" id="KW-0547">Nucleotide-binding</keyword>
<dbReference type="Gene3D" id="3.40.50.300">
    <property type="entry name" value="P-loop containing nucleotide triphosphate hydrolases"/>
    <property type="match status" value="1"/>
</dbReference>
<dbReference type="Proteomes" id="UP000741360">
    <property type="component" value="Unassembled WGS sequence"/>
</dbReference>
<dbReference type="EMBL" id="JACPSX010000213">
    <property type="protein sequence ID" value="MBI3015582.1"/>
    <property type="molecule type" value="Genomic_DNA"/>
</dbReference>
<feature type="binding site" evidence="2">
    <location>
        <begin position="12"/>
        <end position="20"/>
    </location>
    <ligand>
        <name>ATP</name>
        <dbReference type="ChEBI" id="CHEBI:30616"/>
    </ligand>
</feature>
<keyword evidence="4" id="KW-0808">Transferase</keyword>
<evidence type="ECO:0000313" key="4">
    <source>
        <dbReference type="EMBL" id="MBI3015582.1"/>
    </source>
</evidence>
<dbReference type="GO" id="GO:0019136">
    <property type="term" value="F:deoxynucleoside kinase activity"/>
    <property type="evidence" value="ECO:0007669"/>
    <property type="project" value="InterPro"/>
</dbReference>
<dbReference type="Pfam" id="PF01712">
    <property type="entry name" value="dNK"/>
    <property type="match status" value="1"/>
</dbReference>
<gene>
    <name evidence="4" type="ORF">HYY65_11120</name>
</gene>
<evidence type="ECO:0000313" key="5">
    <source>
        <dbReference type="Proteomes" id="UP000741360"/>
    </source>
</evidence>
<evidence type="ECO:0000256" key="1">
    <source>
        <dbReference type="PIRSR" id="PIRSR000705-1"/>
    </source>
</evidence>
<keyword evidence="4" id="KW-0418">Kinase</keyword>
<protein>
    <submittedName>
        <fullName evidence="4">Deoxynucleoside kinase</fullName>
    </submittedName>
</protein>
<evidence type="ECO:0000256" key="2">
    <source>
        <dbReference type="PIRSR" id="PIRSR000705-3"/>
    </source>
</evidence>
<dbReference type="GO" id="GO:0005737">
    <property type="term" value="C:cytoplasm"/>
    <property type="evidence" value="ECO:0007669"/>
    <property type="project" value="TreeGrafter"/>
</dbReference>
<proteinExistence type="predicted"/>
<dbReference type="InterPro" id="IPR050566">
    <property type="entry name" value="Deoxyribonucleoside_kinase"/>
</dbReference>
<reference evidence="4" key="1">
    <citation type="submission" date="2020-07" db="EMBL/GenBank/DDBJ databases">
        <title>Huge and variable diversity of episymbiotic CPR bacteria and DPANN archaea in groundwater ecosystems.</title>
        <authorList>
            <person name="He C.Y."/>
            <person name="Keren R."/>
            <person name="Whittaker M."/>
            <person name="Farag I.F."/>
            <person name="Doudna J."/>
            <person name="Cate J.H.D."/>
            <person name="Banfield J.F."/>
        </authorList>
    </citation>
    <scope>NUCLEOTIDE SEQUENCE</scope>
    <source>
        <strain evidence="4">NC_groundwater_717_Ag_S-0.2um_59_8</strain>
    </source>
</reference>
<dbReference type="PANTHER" id="PTHR10513:SF46">
    <property type="entry name" value="DEOXYGUANOSINE KINASE"/>
    <property type="match status" value="1"/>
</dbReference>
<dbReference type="InterPro" id="IPR027417">
    <property type="entry name" value="P-loop_NTPase"/>
</dbReference>
<dbReference type="InterPro" id="IPR002624">
    <property type="entry name" value="DCK/DGK"/>
</dbReference>
<accession>A0A932GQX7</accession>
<organism evidence="4 5">
    <name type="scientific">Tectimicrobiota bacterium</name>
    <dbReference type="NCBI Taxonomy" id="2528274"/>
    <lineage>
        <taxon>Bacteria</taxon>
        <taxon>Pseudomonadati</taxon>
        <taxon>Nitrospinota/Tectimicrobiota group</taxon>
        <taxon>Candidatus Tectimicrobiota</taxon>
    </lineage>
</organism>
<comment type="caution">
    <text evidence="4">The sequence shown here is derived from an EMBL/GenBank/DDBJ whole genome shotgun (WGS) entry which is preliminary data.</text>
</comment>
<evidence type="ECO:0000259" key="3">
    <source>
        <dbReference type="Pfam" id="PF01712"/>
    </source>
</evidence>
<dbReference type="PANTHER" id="PTHR10513">
    <property type="entry name" value="DEOXYNUCLEOSIDE KINASE"/>
    <property type="match status" value="1"/>
</dbReference>
<feature type="active site" description="Proton acceptor" evidence="1">
    <location>
        <position position="86"/>
    </location>
</feature>
<name>A0A932GQX7_UNCTE</name>
<feature type="binding site" evidence="2">
    <location>
        <begin position="138"/>
        <end position="142"/>
    </location>
    <ligand>
        <name>ATP</name>
        <dbReference type="ChEBI" id="CHEBI:30616"/>
    </ligand>
</feature>